<accession>A0A445FL61</accession>
<dbReference type="AlphaFoldDB" id="A0A445FL61"/>
<keyword evidence="2" id="KW-1185">Reference proteome</keyword>
<protein>
    <submittedName>
        <fullName evidence="1">Uncharacterized protein</fullName>
    </submittedName>
</protein>
<gene>
    <name evidence="1" type="ORF">D0Y65_052494</name>
</gene>
<proteinExistence type="predicted"/>
<dbReference type="EMBL" id="QZWG01000019">
    <property type="protein sequence ID" value="RZB49598.1"/>
    <property type="molecule type" value="Genomic_DNA"/>
</dbReference>
<evidence type="ECO:0000313" key="1">
    <source>
        <dbReference type="EMBL" id="RZB49598.1"/>
    </source>
</evidence>
<comment type="caution">
    <text evidence="1">The sequence shown here is derived from an EMBL/GenBank/DDBJ whole genome shotgun (WGS) entry which is preliminary data.</text>
</comment>
<name>A0A445FL61_GLYSO</name>
<organism evidence="1 2">
    <name type="scientific">Glycine soja</name>
    <name type="common">Wild soybean</name>
    <dbReference type="NCBI Taxonomy" id="3848"/>
    <lineage>
        <taxon>Eukaryota</taxon>
        <taxon>Viridiplantae</taxon>
        <taxon>Streptophyta</taxon>
        <taxon>Embryophyta</taxon>
        <taxon>Tracheophyta</taxon>
        <taxon>Spermatophyta</taxon>
        <taxon>Magnoliopsida</taxon>
        <taxon>eudicotyledons</taxon>
        <taxon>Gunneridae</taxon>
        <taxon>Pentapetalae</taxon>
        <taxon>rosids</taxon>
        <taxon>fabids</taxon>
        <taxon>Fabales</taxon>
        <taxon>Fabaceae</taxon>
        <taxon>Papilionoideae</taxon>
        <taxon>50 kb inversion clade</taxon>
        <taxon>NPAAA clade</taxon>
        <taxon>indigoferoid/millettioid clade</taxon>
        <taxon>Phaseoleae</taxon>
        <taxon>Glycine</taxon>
        <taxon>Glycine subgen. Soja</taxon>
    </lineage>
</organism>
<dbReference type="Proteomes" id="UP000289340">
    <property type="component" value="Chromosome 19"/>
</dbReference>
<reference evidence="1 2" key="1">
    <citation type="submission" date="2018-09" db="EMBL/GenBank/DDBJ databases">
        <title>A high-quality reference genome of wild soybean provides a powerful tool to mine soybean genomes.</title>
        <authorList>
            <person name="Xie M."/>
            <person name="Chung C.Y.L."/>
            <person name="Li M.-W."/>
            <person name="Wong F.-L."/>
            <person name="Chan T.-F."/>
            <person name="Lam H.-M."/>
        </authorList>
    </citation>
    <scope>NUCLEOTIDE SEQUENCE [LARGE SCALE GENOMIC DNA]</scope>
    <source>
        <strain evidence="2">cv. W05</strain>
        <tissue evidence="1">Hypocotyl of etiolated seedlings</tissue>
    </source>
</reference>
<sequence length="85" mass="9687">MSPYKYNYCCNLRIVNKSNPLFPNFLLLLSAFEEDHETLKVENNISLVQDQEVFVCGDLAAVIGAMAKYKTTRKEVARNLKKCAL</sequence>
<evidence type="ECO:0000313" key="2">
    <source>
        <dbReference type="Proteomes" id="UP000289340"/>
    </source>
</evidence>